<evidence type="ECO:0000313" key="6">
    <source>
        <dbReference type="EnsemblFungi" id="MAPG_03815T0"/>
    </source>
</evidence>
<evidence type="ECO:0000313" key="7">
    <source>
        <dbReference type="Proteomes" id="UP000011715"/>
    </source>
</evidence>
<dbReference type="PROSITE" id="PS50055">
    <property type="entry name" value="TYR_PHOSPHATASE_PTP"/>
    <property type="match status" value="1"/>
</dbReference>
<dbReference type="SMART" id="SM00194">
    <property type="entry name" value="PTPc"/>
    <property type="match status" value="1"/>
</dbReference>
<feature type="compositionally biased region" description="Basic residues" evidence="2">
    <location>
        <begin position="214"/>
        <end position="224"/>
    </location>
</feature>
<dbReference type="InterPro" id="IPR050348">
    <property type="entry name" value="Protein-Tyr_Phosphatase"/>
</dbReference>
<feature type="compositionally biased region" description="Basic and acidic residues" evidence="2">
    <location>
        <begin position="29"/>
        <end position="39"/>
    </location>
</feature>
<dbReference type="Proteomes" id="UP000011715">
    <property type="component" value="Unassembled WGS sequence"/>
</dbReference>
<evidence type="ECO:0000256" key="1">
    <source>
        <dbReference type="ARBA" id="ARBA00009649"/>
    </source>
</evidence>
<feature type="compositionally biased region" description="Polar residues" evidence="2">
    <location>
        <begin position="253"/>
        <end position="265"/>
    </location>
</feature>
<feature type="compositionally biased region" description="Polar residues" evidence="2">
    <location>
        <begin position="306"/>
        <end position="315"/>
    </location>
</feature>
<dbReference type="AlphaFoldDB" id="A0A0C4DV16"/>
<keyword evidence="7" id="KW-1185">Reference proteome</keyword>
<dbReference type="Gene3D" id="3.90.190.10">
    <property type="entry name" value="Protein tyrosine phosphatase superfamily"/>
    <property type="match status" value="2"/>
</dbReference>
<dbReference type="VEuPathDB" id="FungiDB:MAPG_03815"/>
<evidence type="ECO:0008006" key="8">
    <source>
        <dbReference type="Google" id="ProtNLM"/>
    </source>
</evidence>
<dbReference type="EMBL" id="GL876968">
    <property type="protein sequence ID" value="KLU84779.1"/>
    <property type="molecule type" value="Genomic_DNA"/>
</dbReference>
<feature type="compositionally biased region" description="Low complexity" evidence="2">
    <location>
        <begin position="591"/>
        <end position="606"/>
    </location>
</feature>
<dbReference type="EnsemblFungi" id="MAPG_03815T0">
    <property type="protein sequence ID" value="MAPG_03815T0"/>
    <property type="gene ID" value="MAPG_03815"/>
</dbReference>
<feature type="compositionally biased region" description="Polar residues" evidence="2">
    <location>
        <begin position="16"/>
        <end position="27"/>
    </location>
</feature>
<proteinExistence type="inferred from homology"/>
<reference evidence="6" key="5">
    <citation type="submission" date="2015-06" db="UniProtKB">
        <authorList>
            <consortium name="EnsemblFungi"/>
        </authorList>
    </citation>
    <scope>IDENTIFICATION</scope>
    <source>
        <strain evidence="6">ATCC 64411</strain>
    </source>
</reference>
<dbReference type="STRING" id="644358.A0A0C4DV16"/>
<evidence type="ECO:0000313" key="5">
    <source>
        <dbReference type="EMBL" id="KLU84779.1"/>
    </source>
</evidence>
<dbReference type="OMA" id="RCEAIEH"/>
<dbReference type="SUPFAM" id="SSF52799">
    <property type="entry name" value="(Phosphotyrosine protein) phosphatases II"/>
    <property type="match status" value="1"/>
</dbReference>
<dbReference type="PROSITE" id="PS50056">
    <property type="entry name" value="TYR_PHOSPHATASE_2"/>
    <property type="match status" value="1"/>
</dbReference>
<feature type="region of interest" description="Disordered" evidence="2">
    <location>
        <begin position="773"/>
        <end position="794"/>
    </location>
</feature>
<gene>
    <name evidence="5" type="ORF">MAPG_03815</name>
</gene>
<accession>A0A0C4DV16</accession>
<name>A0A0C4DV16_MAGP6</name>
<evidence type="ECO:0000256" key="2">
    <source>
        <dbReference type="SAM" id="MobiDB-lite"/>
    </source>
</evidence>
<organism evidence="6 7">
    <name type="scientific">Magnaporthiopsis poae (strain ATCC 64411 / 73-15)</name>
    <name type="common">Kentucky bluegrass fungus</name>
    <name type="synonym">Magnaporthe poae</name>
    <dbReference type="NCBI Taxonomy" id="644358"/>
    <lineage>
        <taxon>Eukaryota</taxon>
        <taxon>Fungi</taxon>
        <taxon>Dikarya</taxon>
        <taxon>Ascomycota</taxon>
        <taxon>Pezizomycotina</taxon>
        <taxon>Sordariomycetes</taxon>
        <taxon>Sordariomycetidae</taxon>
        <taxon>Magnaporthales</taxon>
        <taxon>Magnaporthaceae</taxon>
        <taxon>Magnaporthiopsis</taxon>
    </lineage>
</organism>
<dbReference type="eggNOG" id="KOG0789">
    <property type="taxonomic scope" value="Eukaryota"/>
</dbReference>
<dbReference type="SMART" id="SM00404">
    <property type="entry name" value="PTPc_motif"/>
    <property type="match status" value="1"/>
</dbReference>
<dbReference type="PANTHER" id="PTHR19134">
    <property type="entry name" value="RECEPTOR-TYPE TYROSINE-PROTEIN PHOSPHATASE"/>
    <property type="match status" value="1"/>
</dbReference>
<feature type="compositionally biased region" description="Acidic residues" evidence="2">
    <location>
        <begin position="617"/>
        <end position="634"/>
    </location>
</feature>
<evidence type="ECO:0000259" key="4">
    <source>
        <dbReference type="PROSITE" id="PS50056"/>
    </source>
</evidence>
<feature type="compositionally biased region" description="Basic residues" evidence="2">
    <location>
        <begin position="285"/>
        <end position="297"/>
    </location>
</feature>
<dbReference type="EMBL" id="ADBL01000905">
    <property type="status" value="NOT_ANNOTATED_CDS"/>
    <property type="molecule type" value="Genomic_DNA"/>
</dbReference>
<dbReference type="PROSITE" id="PS00383">
    <property type="entry name" value="TYR_PHOSPHATASE_1"/>
    <property type="match status" value="1"/>
</dbReference>
<feature type="compositionally biased region" description="Low complexity" evidence="2">
    <location>
        <begin position="155"/>
        <end position="164"/>
    </location>
</feature>
<feature type="region of interest" description="Disordered" evidence="2">
    <location>
        <begin position="521"/>
        <end position="634"/>
    </location>
</feature>
<reference evidence="5" key="1">
    <citation type="submission" date="2010-05" db="EMBL/GenBank/DDBJ databases">
        <title>The Genome Sequence of Magnaporthe poae strain ATCC 64411.</title>
        <authorList>
            <consortium name="The Broad Institute Genome Sequencing Platform"/>
            <consortium name="Broad Institute Genome Sequencing Center for Infectious Disease"/>
            <person name="Ma L.-J."/>
            <person name="Dead R."/>
            <person name="Young S."/>
            <person name="Zeng Q."/>
            <person name="Koehrsen M."/>
            <person name="Alvarado L."/>
            <person name="Berlin A."/>
            <person name="Chapman S.B."/>
            <person name="Chen Z."/>
            <person name="Freedman E."/>
            <person name="Gellesch M."/>
            <person name="Goldberg J."/>
            <person name="Griggs A."/>
            <person name="Gujja S."/>
            <person name="Heilman E.R."/>
            <person name="Heiman D."/>
            <person name="Hepburn T."/>
            <person name="Howarth C."/>
            <person name="Jen D."/>
            <person name="Larson L."/>
            <person name="Mehta T."/>
            <person name="Neiman D."/>
            <person name="Pearson M."/>
            <person name="Roberts A."/>
            <person name="Saif S."/>
            <person name="Shea T."/>
            <person name="Shenoy N."/>
            <person name="Sisk P."/>
            <person name="Stolte C."/>
            <person name="Sykes S."/>
            <person name="Walk T."/>
            <person name="White J."/>
            <person name="Yandava C."/>
            <person name="Haas B."/>
            <person name="Nusbaum C."/>
            <person name="Birren B."/>
        </authorList>
    </citation>
    <scope>NUCLEOTIDE SEQUENCE</scope>
    <source>
        <strain evidence="5">ATCC 64411</strain>
    </source>
</reference>
<dbReference type="InterPro" id="IPR029021">
    <property type="entry name" value="Prot-tyrosine_phosphatase-like"/>
</dbReference>
<dbReference type="GO" id="GO:0004725">
    <property type="term" value="F:protein tyrosine phosphatase activity"/>
    <property type="evidence" value="ECO:0007669"/>
    <property type="project" value="InterPro"/>
</dbReference>
<feature type="domain" description="Tyrosine specific protein phosphatases" evidence="4">
    <location>
        <begin position="660"/>
        <end position="756"/>
    </location>
</feature>
<dbReference type="EMBL" id="ADBL01000904">
    <property type="status" value="NOT_ANNOTATED_CDS"/>
    <property type="molecule type" value="Genomic_DNA"/>
</dbReference>
<comment type="similarity">
    <text evidence="1">Belongs to the protein-tyrosine phosphatase family. Non-receptor class subfamily.</text>
</comment>
<dbReference type="InterPro" id="IPR016130">
    <property type="entry name" value="Tyr_Pase_AS"/>
</dbReference>
<dbReference type="PANTHER" id="PTHR19134:SF449">
    <property type="entry name" value="TYROSINE-PROTEIN PHOSPHATASE 1"/>
    <property type="match status" value="1"/>
</dbReference>
<feature type="region of interest" description="Disordered" evidence="2">
    <location>
        <begin position="1"/>
        <end position="39"/>
    </location>
</feature>
<feature type="domain" description="Tyrosine-protein phosphatase" evidence="3">
    <location>
        <begin position="359"/>
        <end position="765"/>
    </location>
</feature>
<feature type="region of interest" description="Disordered" evidence="2">
    <location>
        <begin position="145"/>
        <end position="315"/>
    </location>
</feature>
<protein>
    <recommendedName>
        <fullName evidence="8">Protein-tyrosine phosphatase 2</fullName>
    </recommendedName>
</protein>
<dbReference type="Pfam" id="PF00102">
    <property type="entry name" value="Y_phosphatase"/>
    <property type="match status" value="2"/>
</dbReference>
<evidence type="ECO:0000259" key="3">
    <source>
        <dbReference type="PROSITE" id="PS50055"/>
    </source>
</evidence>
<sequence length="794" mass="88641">MDAMLQPGLRQGRLNLRSQTAGDTSCSWERPDRELDNEKARVGSVRRYPPKLGGLAMFQKSTRQTSTNPTVPLAPTNLGVALILPRAFRSPYLCHHWPGSPSNAISRRFELIRRSRLRGAGNVQAIAPPNYRNLFYLNKVGKSLARRPSDKPVLTPHRTTTHPTYPEMERFSKFRRSKKDSAGATGVTADDISAAAPASSRTSRRDRHSPFRNLHLRTSTKRARSSPPAALPQSPTSASAHPGLFINTDIGGTDQSQNSSASPLTAVQHPFSAITPKRQDFSRQQRSRSQSRARKRQPGSGAGTPQIPSFLNLSPQEIENKFQDLTWLERDRMLQSAQNPAPTFQFARVPSQPHVKRLDRYVNVQPWQNNRVRLRVPPGKPDYINASPICLSTTTGGASDLSRGGVEEDHPSRYIAMQGPKRNSVEHVWRMVFEQLRSPAVIVMLTETHEGLAEKCYPYFPRSPDSPPIEIGASDEFADGFRASVRCEAIEHCAGDAIELRKLVIRVHRRAAALAAAVAPGTPLRKQRPHLSNGDGGSRRRGDVDPEPSSPIETTQEDGGDVMIMSPFKPDAPAGRSIFPGLKKRRDRSQNRQGSSRSSSTTSARTGGDGTPAESTDREEADIEEEDETEMAEEVEERVVHHFLYKKWPDFGVPALEDLDSFFALMRLSREKNADPENPRIVHCSAGVGRSGTFIALEHLMRELDSGVLENWDDQAEERAYAGDAGTPGERDLIFHTVNQLREQRRNMVQAEGQFLFIYQVLRKLWQDKYDVPEEEQEPAAKRHEVDPFVSNGR</sequence>
<dbReference type="InterPro" id="IPR000242">
    <property type="entry name" value="PTP_cat"/>
</dbReference>
<reference evidence="6" key="4">
    <citation type="journal article" date="2015" name="G3 (Bethesda)">
        <title>Genome sequences of three phytopathogenic species of the Magnaporthaceae family of fungi.</title>
        <authorList>
            <person name="Okagaki L.H."/>
            <person name="Nunes C.C."/>
            <person name="Sailsbery J."/>
            <person name="Clay B."/>
            <person name="Brown D."/>
            <person name="John T."/>
            <person name="Oh Y."/>
            <person name="Young N."/>
            <person name="Fitzgerald M."/>
            <person name="Haas B.J."/>
            <person name="Zeng Q."/>
            <person name="Young S."/>
            <person name="Adiconis X."/>
            <person name="Fan L."/>
            <person name="Levin J.Z."/>
            <person name="Mitchell T.K."/>
            <person name="Okubara P.A."/>
            <person name="Farman M.L."/>
            <person name="Kohn L.M."/>
            <person name="Birren B."/>
            <person name="Ma L.-J."/>
            <person name="Dean R.A."/>
        </authorList>
    </citation>
    <scope>NUCLEOTIDE SEQUENCE</scope>
    <source>
        <strain evidence="6">ATCC 64411 / 73-15</strain>
    </source>
</reference>
<dbReference type="InterPro" id="IPR003595">
    <property type="entry name" value="Tyr_Pase_cat"/>
</dbReference>
<reference evidence="5" key="3">
    <citation type="submission" date="2011-03" db="EMBL/GenBank/DDBJ databases">
        <title>Annotation of Magnaporthe poae ATCC 64411.</title>
        <authorList>
            <person name="Ma L.-J."/>
            <person name="Dead R."/>
            <person name="Young S.K."/>
            <person name="Zeng Q."/>
            <person name="Gargeya S."/>
            <person name="Fitzgerald M."/>
            <person name="Haas B."/>
            <person name="Abouelleil A."/>
            <person name="Alvarado L."/>
            <person name="Arachchi H.M."/>
            <person name="Berlin A."/>
            <person name="Brown A."/>
            <person name="Chapman S.B."/>
            <person name="Chen Z."/>
            <person name="Dunbar C."/>
            <person name="Freedman E."/>
            <person name="Gearin G."/>
            <person name="Gellesch M."/>
            <person name="Goldberg J."/>
            <person name="Griggs A."/>
            <person name="Gujja S."/>
            <person name="Heiman D."/>
            <person name="Howarth C."/>
            <person name="Larson L."/>
            <person name="Lui A."/>
            <person name="MacDonald P.J.P."/>
            <person name="Mehta T."/>
            <person name="Montmayeur A."/>
            <person name="Murphy C."/>
            <person name="Neiman D."/>
            <person name="Pearson M."/>
            <person name="Priest M."/>
            <person name="Roberts A."/>
            <person name="Saif S."/>
            <person name="Shea T."/>
            <person name="Shenoy N."/>
            <person name="Sisk P."/>
            <person name="Stolte C."/>
            <person name="Sykes S."/>
            <person name="Yandava C."/>
            <person name="Wortman J."/>
            <person name="Nusbaum C."/>
            <person name="Birren B."/>
        </authorList>
    </citation>
    <scope>NUCLEOTIDE SEQUENCE</scope>
    <source>
        <strain evidence="5">ATCC 64411</strain>
    </source>
</reference>
<dbReference type="InterPro" id="IPR000387">
    <property type="entry name" value="Tyr_Pase_dom"/>
</dbReference>
<reference evidence="7" key="2">
    <citation type="submission" date="2010-05" db="EMBL/GenBank/DDBJ databases">
        <title>The genome sequence of Magnaporthe poae strain ATCC 64411.</title>
        <authorList>
            <person name="Ma L.-J."/>
            <person name="Dead R."/>
            <person name="Young S."/>
            <person name="Zeng Q."/>
            <person name="Koehrsen M."/>
            <person name="Alvarado L."/>
            <person name="Berlin A."/>
            <person name="Chapman S.B."/>
            <person name="Chen Z."/>
            <person name="Freedman E."/>
            <person name="Gellesch M."/>
            <person name="Goldberg J."/>
            <person name="Griggs A."/>
            <person name="Gujja S."/>
            <person name="Heilman E.R."/>
            <person name="Heiman D."/>
            <person name="Hepburn T."/>
            <person name="Howarth C."/>
            <person name="Jen D."/>
            <person name="Larson L."/>
            <person name="Mehta T."/>
            <person name="Neiman D."/>
            <person name="Pearson M."/>
            <person name="Roberts A."/>
            <person name="Saif S."/>
            <person name="Shea T."/>
            <person name="Shenoy N."/>
            <person name="Sisk P."/>
            <person name="Stolte C."/>
            <person name="Sykes S."/>
            <person name="Walk T."/>
            <person name="White J."/>
            <person name="Yandava C."/>
            <person name="Haas B."/>
            <person name="Nusbaum C."/>
            <person name="Birren B."/>
        </authorList>
    </citation>
    <scope>NUCLEOTIDE SEQUENCE [LARGE SCALE GENOMIC DNA]</scope>
    <source>
        <strain evidence="7">ATCC 64411 / 73-15</strain>
    </source>
</reference>
<dbReference type="PRINTS" id="PR00700">
    <property type="entry name" value="PRTYPHPHTASE"/>
</dbReference>
<dbReference type="OrthoDB" id="10253954at2759"/>